<dbReference type="SUPFAM" id="SSF88723">
    <property type="entry name" value="PIN domain-like"/>
    <property type="match status" value="1"/>
</dbReference>
<evidence type="ECO:0000259" key="1">
    <source>
        <dbReference type="Pfam" id="PF01850"/>
    </source>
</evidence>
<name>A0A7W8E7T9_9BACT</name>
<dbReference type="Pfam" id="PF01850">
    <property type="entry name" value="PIN"/>
    <property type="match status" value="1"/>
</dbReference>
<evidence type="ECO:0000313" key="3">
    <source>
        <dbReference type="Proteomes" id="UP000584867"/>
    </source>
</evidence>
<dbReference type="Proteomes" id="UP000584867">
    <property type="component" value="Unassembled WGS sequence"/>
</dbReference>
<evidence type="ECO:0000313" key="2">
    <source>
        <dbReference type="EMBL" id="MBB5062026.1"/>
    </source>
</evidence>
<feature type="domain" description="PIN" evidence="1">
    <location>
        <begin position="4"/>
        <end position="122"/>
    </location>
</feature>
<dbReference type="InterPro" id="IPR029060">
    <property type="entry name" value="PIN-like_dom_sf"/>
</dbReference>
<sequence>MSRIFWDTNVFIYLFENHAIHQKEAMALRTKMLVRGDELITSWVTVGEIQVQSPRRASIGNYSKYRDVIVQTARVLAFEEVASDRYREVRQLTSVRGPDAMQLACAAAAGVEIFVTNDKKLHGLQVPGIHFIASIASAEHLL</sequence>
<reference evidence="2 3" key="1">
    <citation type="submission" date="2020-08" db="EMBL/GenBank/DDBJ databases">
        <title>Genomic Encyclopedia of Type Strains, Phase IV (KMG-V): Genome sequencing to study the core and pangenomes of soil and plant-associated prokaryotes.</title>
        <authorList>
            <person name="Whitman W."/>
        </authorList>
    </citation>
    <scope>NUCLEOTIDE SEQUENCE [LARGE SCALE GENOMIC DNA]</scope>
    <source>
        <strain evidence="2 3">X5P3</strain>
    </source>
</reference>
<protein>
    <submittedName>
        <fullName evidence="2">Putative nucleic acid-binding protein</fullName>
    </submittedName>
</protein>
<dbReference type="RefSeq" id="WP_014266856.1">
    <property type="nucleotide sequence ID" value="NZ_JACHIO010000001.1"/>
</dbReference>
<dbReference type="InterPro" id="IPR002716">
    <property type="entry name" value="PIN_dom"/>
</dbReference>
<comment type="caution">
    <text evidence="2">The sequence shown here is derived from an EMBL/GenBank/DDBJ whole genome shotgun (WGS) entry which is preliminary data.</text>
</comment>
<proteinExistence type="predicted"/>
<gene>
    <name evidence="2" type="ORF">HDF15_000351</name>
</gene>
<dbReference type="Gene3D" id="3.40.50.1010">
    <property type="entry name" value="5'-nuclease"/>
    <property type="match status" value="1"/>
</dbReference>
<dbReference type="AlphaFoldDB" id="A0A7W8E7T9"/>
<organism evidence="2 3">
    <name type="scientific">Granulicella mallensis</name>
    <dbReference type="NCBI Taxonomy" id="940614"/>
    <lineage>
        <taxon>Bacteria</taxon>
        <taxon>Pseudomonadati</taxon>
        <taxon>Acidobacteriota</taxon>
        <taxon>Terriglobia</taxon>
        <taxon>Terriglobales</taxon>
        <taxon>Acidobacteriaceae</taxon>
        <taxon>Granulicella</taxon>
    </lineage>
</organism>
<accession>A0A7W8E7T9</accession>
<dbReference type="EMBL" id="JACHIO010000001">
    <property type="protein sequence ID" value="MBB5062026.1"/>
    <property type="molecule type" value="Genomic_DNA"/>
</dbReference>